<gene>
    <name evidence="2" type="ORF">QDX21_00095</name>
</gene>
<dbReference type="InterPro" id="IPR004013">
    <property type="entry name" value="PHP_dom"/>
</dbReference>
<sequence>MAFDLHTHSTCSDGTQPPAEVVRLAAEAGLEGLALTDHDTTAGWDEAISAAQRHSISLVVGMELSCVTDEGISVHVLSYLHDPQHAGLSAEIARAREARIIRAQEMTARIARDYPDLSWELVLKHTHDDATVGRPHLADALVDIGVVPDRSAAFTSLLSSDSSYYVPHYAPDPALGVELIKEAGGVAVFAHPMAAKRGRTVSDRTFTEMIEAGLDGVEVDHRDNSAKGRDKLRQLARKYGLLTTGSSDFHGNGKPNRLGEYTTAVETVKALEPRASSGLQVLWHTD</sequence>
<feature type="domain" description="Polymerase/histidinol phosphatase N-terminal" evidence="1">
    <location>
        <begin position="3"/>
        <end position="68"/>
    </location>
</feature>
<dbReference type="AlphaFoldDB" id="A0AAJ6ALZ1"/>
<dbReference type="SUPFAM" id="SSF89550">
    <property type="entry name" value="PHP domain-like"/>
    <property type="match status" value="1"/>
</dbReference>
<dbReference type="EMBL" id="CP122566">
    <property type="protein sequence ID" value="WGH94562.1"/>
    <property type="molecule type" value="Genomic_DNA"/>
</dbReference>
<proteinExistence type="predicted"/>
<dbReference type="CDD" id="cd07438">
    <property type="entry name" value="PHP_HisPPase_AMP"/>
    <property type="match status" value="1"/>
</dbReference>
<dbReference type="InterPro" id="IPR052018">
    <property type="entry name" value="PHP_domain"/>
</dbReference>
<dbReference type="SMART" id="SM00481">
    <property type="entry name" value="POLIIIAc"/>
    <property type="match status" value="1"/>
</dbReference>
<evidence type="ECO:0000259" key="1">
    <source>
        <dbReference type="SMART" id="SM00481"/>
    </source>
</evidence>
<organism evidence="2 3">
    <name type="scientific">Auritidibacter ignavus</name>
    <dbReference type="NCBI Taxonomy" id="678932"/>
    <lineage>
        <taxon>Bacteria</taxon>
        <taxon>Bacillati</taxon>
        <taxon>Actinomycetota</taxon>
        <taxon>Actinomycetes</taxon>
        <taxon>Micrococcales</taxon>
        <taxon>Micrococcaceae</taxon>
        <taxon>Auritidibacter</taxon>
    </lineage>
</organism>
<evidence type="ECO:0000313" key="3">
    <source>
        <dbReference type="Proteomes" id="UP001224674"/>
    </source>
</evidence>
<name>A0AAJ6ALZ1_9MICC</name>
<reference evidence="2 3" key="1">
    <citation type="submission" date="2023-03" db="EMBL/GenBank/DDBJ databases">
        <title>Complete genome sequences of several Auritidibacter ignavus strains isolated from ear infections.</title>
        <authorList>
            <person name="Baehr T."/>
            <person name="Baumhoegger A.M."/>
        </authorList>
    </citation>
    <scope>NUCLEOTIDE SEQUENCE [LARGE SCALE GENOMIC DNA]</scope>
    <source>
        <strain evidence="2 3">BABAE-6</strain>
    </source>
</reference>
<accession>A0AAJ6ALZ1</accession>
<dbReference type="InterPro" id="IPR003141">
    <property type="entry name" value="Pol/His_phosphatase_N"/>
</dbReference>
<dbReference type="Pfam" id="PF02811">
    <property type="entry name" value="PHP"/>
    <property type="match status" value="1"/>
</dbReference>
<dbReference type="InterPro" id="IPR016195">
    <property type="entry name" value="Pol/histidinol_Pase-like"/>
</dbReference>
<keyword evidence="3" id="KW-1185">Reference proteome</keyword>
<dbReference type="Gene3D" id="3.20.20.140">
    <property type="entry name" value="Metal-dependent hydrolases"/>
    <property type="match status" value="1"/>
</dbReference>
<dbReference type="Proteomes" id="UP001224674">
    <property type="component" value="Chromosome"/>
</dbReference>
<dbReference type="GO" id="GO:0035312">
    <property type="term" value="F:5'-3' DNA exonuclease activity"/>
    <property type="evidence" value="ECO:0007669"/>
    <property type="project" value="TreeGrafter"/>
</dbReference>
<evidence type="ECO:0000313" key="2">
    <source>
        <dbReference type="EMBL" id="WGH94562.1"/>
    </source>
</evidence>
<dbReference type="RefSeq" id="WP_110098560.1">
    <property type="nucleotide sequence ID" value="NZ_CP122561.1"/>
</dbReference>
<dbReference type="GeneID" id="83694446"/>
<dbReference type="PANTHER" id="PTHR42924:SF3">
    <property type="entry name" value="POLYMERASE_HISTIDINOL PHOSPHATASE N-TERMINAL DOMAIN-CONTAINING PROTEIN"/>
    <property type="match status" value="1"/>
</dbReference>
<protein>
    <submittedName>
        <fullName evidence="2">PHP domain-containing protein</fullName>
    </submittedName>
</protein>
<dbReference type="Gene3D" id="1.10.150.650">
    <property type="match status" value="1"/>
</dbReference>
<dbReference type="GO" id="GO:0004534">
    <property type="term" value="F:5'-3' RNA exonuclease activity"/>
    <property type="evidence" value="ECO:0007669"/>
    <property type="project" value="TreeGrafter"/>
</dbReference>
<dbReference type="PANTHER" id="PTHR42924">
    <property type="entry name" value="EXONUCLEASE"/>
    <property type="match status" value="1"/>
</dbReference>